<evidence type="ECO:0000313" key="2">
    <source>
        <dbReference type="Proteomes" id="UP000222310"/>
    </source>
</evidence>
<evidence type="ECO:0000313" key="1">
    <source>
        <dbReference type="EMBL" id="PHK03896.1"/>
    </source>
</evidence>
<dbReference type="Proteomes" id="UP000222310">
    <property type="component" value="Unassembled WGS sequence"/>
</dbReference>
<comment type="caution">
    <text evidence="1">The sequence shown here is derived from an EMBL/GenBank/DDBJ whole genome shotgun (WGS) entry which is preliminary data.</text>
</comment>
<name>A0A9Q5ZCI8_NOSLI</name>
<reference evidence="1 2" key="1">
    <citation type="submission" date="2015-02" db="EMBL/GenBank/DDBJ databases">
        <title>Nostoc linckia genome annotation.</title>
        <authorList>
            <person name="Zhou Z."/>
        </authorList>
    </citation>
    <scope>NUCLEOTIDE SEQUENCE [LARGE SCALE GENOMIC DNA]</scope>
    <source>
        <strain evidence="2">z8</strain>
    </source>
</reference>
<proteinExistence type="predicted"/>
<organism evidence="1 2">
    <name type="scientific">Nostoc linckia z8</name>
    <dbReference type="NCBI Taxonomy" id="1628746"/>
    <lineage>
        <taxon>Bacteria</taxon>
        <taxon>Bacillati</taxon>
        <taxon>Cyanobacteriota</taxon>
        <taxon>Cyanophyceae</taxon>
        <taxon>Nostocales</taxon>
        <taxon>Nostocaceae</taxon>
        <taxon>Nostoc</taxon>
    </lineage>
</organism>
<accession>A0A9Q5ZCI8</accession>
<dbReference type="RefSeq" id="WP_099070093.1">
    <property type="nucleotide sequence ID" value="NZ_LAHD01000031.1"/>
</dbReference>
<dbReference type="AlphaFoldDB" id="A0A9Q5ZCI8"/>
<sequence>MVRLGFWLQRTTAFWGEVMLYETPAPLSAGIHETIVEGIAVCWGKTKIAVLNAIAVDCIANTGVISLPRLPDNPYQCIVVWDVGAGF</sequence>
<gene>
    <name evidence="1" type="ORF">VF08_13470</name>
</gene>
<dbReference type="EMBL" id="LAHD01000031">
    <property type="protein sequence ID" value="PHK03896.1"/>
    <property type="molecule type" value="Genomic_DNA"/>
</dbReference>
<protein>
    <submittedName>
        <fullName evidence="1">Uncharacterized protein</fullName>
    </submittedName>
</protein>